<dbReference type="GO" id="GO:0006310">
    <property type="term" value="P:DNA recombination"/>
    <property type="evidence" value="ECO:0007669"/>
    <property type="project" value="UniProtKB-UniRule"/>
</dbReference>
<dbReference type="Pfam" id="PF02565">
    <property type="entry name" value="RecO_C"/>
    <property type="match status" value="1"/>
</dbReference>
<keyword evidence="2 4" id="KW-0233">DNA recombination</keyword>
<keyword evidence="1 4" id="KW-0227">DNA damage</keyword>
<comment type="similarity">
    <text evidence="4">Belongs to the RecO family.</text>
</comment>
<dbReference type="GO" id="GO:0006302">
    <property type="term" value="P:double-strand break repair"/>
    <property type="evidence" value="ECO:0007669"/>
    <property type="project" value="TreeGrafter"/>
</dbReference>
<keyword evidence="3 4" id="KW-0234">DNA repair</keyword>
<evidence type="ECO:0000256" key="3">
    <source>
        <dbReference type="ARBA" id="ARBA00023204"/>
    </source>
</evidence>
<dbReference type="Pfam" id="PF11967">
    <property type="entry name" value="RecO_N"/>
    <property type="match status" value="1"/>
</dbReference>
<protein>
    <recommendedName>
        <fullName evidence="4">DNA repair protein RecO</fullName>
    </recommendedName>
    <alternativeName>
        <fullName evidence="4">Recombination protein O</fullName>
    </alternativeName>
</protein>
<dbReference type="PANTHER" id="PTHR33991">
    <property type="entry name" value="DNA REPAIR PROTEIN RECO"/>
    <property type="match status" value="1"/>
</dbReference>
<dbReference type="Proteomes" id="UP000694001">
    <property type="component" value="Chromosome"/>
</dbReference>
<organism evidence="6 7">
    <name type="scientific">Elioraea tepida</name>
    <dbReference type="NCBI Taxonomy" id="2843330"/>
    <lineage>
        <taxon>Bacteria</taxon>
        <taxon>Pseudomonadati</taxon>
        <taxon>Pseudomonadota</taxon>
        <taxon>Alphaproteobacteria</taxon>
        <taxon>Acetobacterales</taxon>
        <taxon>Elioraeaceae</taxon>
        <taxon>Elioraea</taxon>
    </lineage>
</organism>
<reference evidence="6" key="1">
    <citation type="submission" date="2021-06" db="EMBL/GenBank/DDBJ databases">
        <title>Elioraea tepida, sp. nov., a moderately thermophilic aerobic anoxygenic phototrophic bacterium isolated from an alkaline siliceous hot spring mat community in Yellowstone National Park, WY, USA.</title>
        <authorList>
            <person name="Saini M.K."/>
            <person name="Yoshida S."/>
            <person name="Sebastian A."/>
            <person name="Hirose S."/>
            <person name="Hara E."/>
            <person name="Tamaki H."/>
            <person name="Soulier N.T."/>
            <person name="Albert I."/>
            <person name="Hanada S."/>
            <person name="Bryant D.A."/>
            <person name="Tank M."/>
        </authorList>
    </citation>
    <scope>NUCLEOTIDE SEQUENCE</scope>
    <source>
        <strain evidence="6">MS-P2</strain>
    </source>
</reference>
<evidence type="ECO:0000313" key="6">
    <source>
        <dbReference type="EMBL" id="QXM25106.1"/>
    </source>
</evidence>
<dbReference type="NCBIfam" id="TIGR00613">
    <property type="entry name" value="reco"/>
    <property type="match status" value="1"/>
</dbReference>
<dbReference type="AlphaFoldDB" id="A0A975YJX4"/>
<dbReference type="GO" id="GO:0043590">
    <property type="term" value="C:bacterial nucleoid"/>
    <property type="evidence" value="ECO:0007669"/>
    <property type="project" value="TreeGrafter"/>
</dbReference>
<evidence type="ECO:0000256" key="2">
    <source>
        <dbReference type="ARBA" id="ARBA00023172"/>
    </source>
</evidence>
<dbReference type="InterPro" id="IPR003717">
    <property type="entry name" value="RecO"/>
</dbReference>
<evidence type="ECO:0000256" key="4">
    <source>
        <dbReference type="HAMAP-Rule" id="MF_00201"/>
    </source>
</evidence>
<dbReference type="RefSeq" id="WP_218286162.1">
    <property type="nucleotide sequence ID" value="NZ_CP076448.1"/>
</dbReference>
<evidence type="ECO:0000313" key="7">
    <source>
        <dbReference type="Proteomes" id="UP000694001"/>
    </source>
</evidence>
<dbReference type="KEGG" id="elio:KO353_02310"/>
<keyword evidence="7" id="KW-1185">Reference proteome</keyword>
<accession>A0A975YJX4</accession>
<dbReference type="HAMAP" id="MF_00201">
    <property type="entry name" value="RecO"/>
    <property type="match status" value="1"/>
</dbReference>
<dbReference type="EMBL" id="CP076448">
    <property type="protein sequence ID" value="QXM25106.1"/>
    <property type="molecule type" value="Genomic_DNA"/>
</dbReference>
<gene>
    <name evidence="4 6" type="primary">recO</name>
    <name evidence="6" type="ORF">KO353_02310</name>
</gene>
<proteinExistence type="inferred from homology"/>
<name>A0A975YJX4_9PROT</name>
<sequence length="238" mass="25344">MESWEDEAIVLAARPHGEGHALADVLTRAHGHWRGHVRGGASRSGRAIWQPGNRLALRWTARLSDQLGQFAGELVDAAAGRALGEPAALALLASACAVAEGALPEREPHPLAFAGLAALLERIGEGEALAPDYVRWEVALLAELGYGLDLSACAVTGVVEDLAFVSPRTGRAVSREAARPWQDRLLPLPPFLLGNAAVREGDIAAGLRLTAHFLARDVFGLRHLPLPPARLRLADRFG</sequence>
<comment type="function">
    <text evidence="4">Involved in DNA repair and RecF pathway recombination.</text>
</comment>
<evidence type="ECO:0000256" key="1">
    <source>
        <dbReference type="ARBA" id="ARBA00022763"/>
    </source>
</evidence>
<dbReference type="InterPro" id="IPR022572">
    <property type="entry name" value="DNA_rep/recomb_RecO_N"/>
</dbReference>
<evidence type="ECO:0000259" key="5">
    <source>
        <dbReference type="Pfam" id="PF11967"/>
    </source>
</evidence>
<dbReference type="PANTHER" id="PTHR33991:SF1">
    <property type="entry name" value="DNA REPAIR PROTEIN RECO"/>
    <property type="match status" value="1"/>
</dbReference>
<feature type="domain" description="DNA replication/recombination mediator RecO N-terminal" evidence="5">
    <location>
        <begin position="1"/>
        <end position="76"/>
    </location>
</feature>